<evidence type="ECO:0000256" key="2">
    <source>
        <dbReference type="ARBA" id="ARBA00011245"/>
    </source>
</evidence>
<dbReference type="Gene3D" id="3.30.2080.10">
    <property type="entry name" value="GH92 mannosidase domain"/>
    <property type="match status" value="1"/>
</dbReference>
<dbReference type="GO" id="GO:0030246">
    <property type="term" value="F:carbohydrate binding"/>
    <property type="evidence" value="ECO:0007669"/>
    <property type="project" value="InterPro"/>
</dbReference>
<dbReference type="Gene3D" id="1.20.1610.10">
    <property type="entry name" value="alpha-1,2-mannosidases domains"/>
    <property type="match status" value="1"/>
</dbReference>
<dbReference type="Proteomes" id="UP000276603">
    <property type="component" value="Unassembled WGS sequence"/>
</dbReference>
<reference evidence="7 8" key="1">
    <citation type="submission" date="2018-10" db="EMBL/GenBank/DDBJ databases">
        <title>Ulvibacterium marinum gen. nov., sp. nov., a novel marine bacterium of the family Flavobacteriaceae, isolated from a culture of the green alga Ulva prolifera.</title>
        <authorList>
            <person name="Zhang Z."/>
        </authorList>
    </citation>
    <scope>NUCLEOTIDE SEQUENCE [LARGE SCALE GENOMIC DNA]</scope>
    <source>
        <strain evidence="7 8">CCMM003</strain>
    </source>
</reference>
<comment type="cofactor">
    <cofactor evidence="1">
        <name>Ca(2+)</name>
        <dbReference type="ChEBI" id="CHEBI:29108"/>
    </cofactor>
</comment>
<keyword evidence="3" id="KW-0106">Calcium</keyword>
<dbReference type="Pfam" id="PF17678">
    <property type="entry name" value="Glyco_hydro_92N"/>
    <property type="match status" value="1"/>
</dbReference>
<dbReference type="Gene3D" id="2.70.98.10">
    <property type="match status" value="1"/>
</dbReference>
<keyword evidence="8" id="KW-1185">Reference proteome</keyword>
<name>A0A3B0C9Y7_9FLAO</name>
<feature type="domain" description="Glycosyl hydrolase family 92" evidence="5">
    <location>
        <begin position="285"/>
        <end position="743"/>
    </location>
</feature>
<protein>
    <submittedName>
        <fullName evidence="7">Glycoside hydrolase family 92 protein</fullName>
    </submittedName>
</protein>
<dbReference type="Pfam" id="PF07971">
    <property type="entry name" value="Glyco_hydro_92"/>
    <property type="match status" value="1"/>
</dbReference>
<dbReference type="NCBIfam" id="TIGR01180">
    <property type="entry name" value="aman2_put"/>
    <property type="match status" value="1"/>
</dbReference>
<dbReference type="InterPro" id="IPR012939">
    <property type="entry name" value="Glyco_hydro_92"/>
</dbReference>
<evidence type="ECO:0000259" key="5">
    <source>
        <dbReference type="Pfam" id="PF07971"/>
    </source>
</evidence>
<dbReference type="FunFam" id="3.30.2080.10:FF:000001">
    <property type="entry name" value="Alpha-1,2-mannosidase subfamily"/>
    <property type="match status" value="1"/>
</dbReference>
<dbReference type="InterPro" id="IPR008928">
    <property type="entry name" value="6-hairpin_glycosidase_sf"/>
</dbReference>
<comment type="subunit">
    <text evidence="2">Monomer.</text>
</comment>
<dbReference type="GO" id="GO:0000224">
    <property type="term" value="F:peptide-N4-(N-acetyl-beta-glucosaminyl)asparagine amidase activity"/>
    <property type="evidence" value="ECO:0007669"/>
    <property type="project" value="TreeGrafter"/>
</dbReference>
<dbReference type="InterPro" id="IPR014718">
    <property type="entry name" value="GH-type_carb-bd"/>
</dbReference>
<dbReference type="InterPro" id="IPR005887">
    <property type="entry name" value="GH92_a_mannosidase_put"/>
</dbReference>
<dbReference type="InterPro" id="IPR050883">
    <property type="entry name" value="PNGase"/>
</dbReference>
<proteinExistence type="predicted"/>
<evidence type="ECO:0000313" key="7">
    <source>
        <dbReference type="EMBL" id="RKN82503.1"/>
    </source>
</evidence>
<evidence type="ECO:0000256" key="3">
    <source>
        <dbReference type="ARBA" id="ARBA00022837"/>
    </source>
</evidence>
<gene>
    <name evidence="7" type="ORF">D7Z94_01245</name>
</gene>
<dbReference type="Gene3D" id="1.20.1050.60">
    <property type="entry name" value="alpha-1,2-mannosidase"/>
    <property type="match status" value="1"/>
</dbReference>
<feature type="domain" description="Glycosyl hydrolase family 92 N-terminal" evidence="6">
    <location>
        <begin position="31"/>
        <end position="279"/>
    </location>
</feature>
<feature type="signal peptide" evidence="4">
    <location>
        <begin position="1"/>
        <end position="28"/>
    </location>
</feature>
<sequence>MKINQKAIFSAILLLTALPLLKAQEKMAVDYVNPLIGTSALGFSEGKDGGGTMPCVGPPFAMTNFVAQTRENKISEMPYVYEDTTIKGFMATHQPTVWMGDYGYVSVMPQIGELKLLPNDRALPFSHNNEISKPHYYAVTMKDDRKEIKGEIAAASRCGMFQFTFPESKESHLIVQGINITENKKDFQGYLKIDEKKGEITGYNPERMSSHLGPELSNFKGFFIIQFDKPFESFGTWNSFRTEPDIVKLGTEQYGARMGAYISFKTKKNEKVKVKIATSFISIEQARKNLSIEIPHWDFENLVNTTRDVWQENLSRIEVKSTSEVQKSIFYTALFHTMLFPREFSEYGRYYSPFDDKIHEGVSYNDYSLWDTFRALHPLLHFTHPERVNPMVQSLLQMYQEGGWLPKWPNPTYTNIMIGTHADAVIADAYVKGFRDYDIALAYEAVRKDAMQPPFRDTEKHWGDRDEGVLYEARGGLTYYHSLGYVAADRTRESVTRTIEFGIDDFSIAQMAKDLGKTEDYDRLMGWSKNYKNLYNPETGFLNARLFNGDWHGNSQEGFTEGGKWTYLFGAMHDIPGMMDLYGGKAKFVQKLNENFDGGHYRHDNEPGHHYAYLFNYAEQPWKTQELIRKHTSAENFRNLPLGINGNDDCGQMSAWYVFGVMGFYPVTPGTEVFAIGAPQFPELTLKLSKDGKSKFFKIIANNLSEDNMYIQSMTLDGNRIKEPFITYTQIINGNRLVFEMGEKPNFNAFSYKP</sequence>
<dbReference type="SUPFAM" id="SSF48208">
    <property type="entry name" value="Six-hairpin glycosidases"/>
    <property type="match status" value="1"/>
</dbReference>
<dbReference type="OrthoDB" id="9804511at2"/>
<organism evidence="7 8">
    <name type="scientific">Ulvibacterium marinum</name>
    <dbReference type="NCBI Taxonomy" id="2419782"/>
    <lineage>
        <taxon>Bacteria</taxon>
        <taxon>Pseudomonadati</taxon>
        <taxon>Bacteroidota</taxon>
        <taxon>Flavobacteriia</taxon>
        <taxon>Flavobacteriales</taxon>
        <taxon>Flavobacteriaceae</taxon>
        <taxon>Ulvibacterium</taxon>
    </lineage>
</organism>
<dbReference type="RefSeq" id="WP_120709694.1">
    <property type="nucleotide sequence ID" value="NZ_RBCJ01000001.1"/>
</dbReference>
<comment type="caution">
    <text evidence="7">The sequence shown here is derived from an EMBL/GenBank/DDBJ whole genome shotgun (WGS) entry which is preliminary data.</text>
</comment>
<dbReference type="GO" id="GO:0006516">
    <property type="term" value="P:glycoprotein catabolic process"/>
    <property type="evidence" value="ECO:0007669"/>
    <property type="project" value="TreeGrafter"/>
</dbReference>
<keyword evidence="7" id="KW-0378">Hydrolase</keyword>
<feature type="chain" id="PRO_5017361620" evidence="4">
    <location>
        <begin position="29"/>
        <end position="754"/>
    </location>
</feature>
<evidence type="ECO:0000313" key="8">
    <source>
        <dbReference type="Proteomes" id="UP000276603"/>
    </source>
</evidence>
<evidence type="ECO:0000256" key="1">
    <source>
        <dbReference type="ARBA" id="ARBA00001913"/>
    </source>
</evidence>
<dbReference type="PANTHER" id="PTHR12143">
    <property type="entry name" value="PEPTIDE N-GLYCANASE PNGASE -RELATED"/>
    <property type="match status" value="1"/>
</dbReference>
<keyword evidence="4" id="KW-0732">Signal</keyword>
<dbReference type="PANTHER" id="PTHR12143:SF43">
    <property type="entry name" value="PUTATIVE-RELATED"/>
    <property type="match status" value="1"/>
</dbReference>
<dbReference type="GO" id="GO:0005975">
    <property type="term" value="P:carbohydrate metabolic process"/>
    <property type="evidence" value="ECO:0007669"/>
    <property type="project" value="InterPro"/>
</dbReference>
<dbReference type="FunFam" id="1.20.1050.60:FF:000001">
    <property type="entry name" value="Putative alpha-1,2-mannosidase"/>
    <property type="match status" value="1"/>
</dbReference>
<dbReference type="InterPro" id="IPR041371">
    <property type="entry name" value="GH92_N"/>
</dbReference>
<dbReference type="AlphaFoldDB" id="A0A3B0C9Y7"/>
<evidence type="ECO:0000256" key="4">
    <source>
        <dbReference type="SAM" id="SignalP"/>
    </source>
</evidence>
<dbReference type="EMBL" id="RBCJ01000001">
    <property type="protein sequence ID" value="RKN82503.1"/>
    <property type="molecule type" value="Genomic_DNA"/>
</dbReference>
<dbReference type="GO" id="GO:0005829">
    <property type="term" value="C:cytosol"/>
    <property type="evidence" value="ECO:0007669"/>
    <property type="project" value="TreeGrafter"/>
</dbReference>
<accession>A0A3B0C9Y7</accession>
<evidence type="ECO:0000259" key="6">
    <source>
        <dbReference type="Pfam" id="PF17678"/>
    </source>
</evidence>